<dbReference type="Proteomes" id="UP000199651">
    <property type="component" value="Unassembled WGS sequence"/>
</dbReference>
<dbReference type="OrthoDB" id="3685284at2"/>
<evidence type="ECO:0000313" key="2">
    <source>
        <dbReference type="EMBL" id="SDO54623.1"/>
    </source>
</evidence>
<dbReference type="SUPFAM" id="SSF82607">
    <property type="entry name" value="YbaB-like"/>
    <property type="match status" value="1"/>
</dbReference>
<organism evidence="2 3">
    <name type="scientific">Actinokineospora alba</name>
    <dbReference type="NCBI Taxonomy" id="504798"/>
    <lineage>
        <taxon>Bacteria</taxon>
        <taxon>Bacillati</taxon>
        <taxon>Actinomycetota</taxon>
        <taxon>Actinomycetes</taxon>
        <taxon>Pseudonocardiales</taxon>
        <taxon>Pseudonocardiaceae</taxon>
        <taxon>Actinokineospora</taxon>
    </lineage>
</organism>
<evidence type="ECO:0000256" key="1">
    <source>
        <dbReference type="SAM" id="MobiDB-lite"/>
    </source>
</evidence>
<name>A0A1H0KFN8_9PSEU</name>
<reference evidence="3" key="1">
    <citation type="submission" date="2016-10" db="EMBL/GenBank/DDBJ databases">
        <authorList>
            <person name="Varghese N."/>
            <person name="Submissions S."/>
        </authorList>
    </citation>
    <scope>NUCLEOTIDE SEQUENCE [LARGE SCALE GENOMIC DNA]</scope>
    <source>
        <strain evidence="3">IBRC-M 10655</strain>
    </source>
</reference>
<dbReference type="Pfam" id="PF02575">
    <property type="entry name" value="YbaB_DNA_bd"/>
    <property type="match status" value="1"/>
</dbReference>
<accession>A0A1H0KFN8</accession>
<dbReference type="GO" id="GO:0003677">
    <property type="term" value="F:DNA binding"/>
    <property type="evidence" value="ECO:0007669"/>
    <property type="project" value="UniProtKB-KW"/>
</dbReference>
<dbReference type="STRING" id="504798.SAMN05421871_102588"/>
<evidence type="ECO:0000313" key="3">
    <source>
        <dbReference type="Proteomes" id="UP000199651"/>
    </source>
</evidence>
<feature type="region of interest" description="Disordered" evidence="1">
    <location>
        <begin position="120"/>
        <end position="173"/>
    </location>
</feature>
<dbReference type="InterPro" id="IPR004401">
    <property type="entry name" value="YbaB/EbfC"/>
</dbReference>
<gene>
    <name evidence="2" type="ORF">SAMN05192558_103461</name>
</gene>
<protein>
    <submittedName>
        <fullName evidence="2">YbaB/EbfC DNA-binding family protein</fullName>
    </submittedName>
</protein>
<proteinExistence type="predicted"/>
<sequence>MTEPVFGVDAATTNAGLDQWAADIQAKAERYSAMEREVTAVTATESSSDGSIRVTVDSAGAIKDLQFTEDLKRLPATRMAELVLTTMRKAQARISDQVAEIVQTRVGDDPETTEAVVGAYRARFPDPEPEQDEADGTMRLGQVDEDDQPGERPRPPRRPRPEDDDDFGGSIFH</sequence>
<keyword evidence="3" id="KW-1185">Reference proteome</keyword>
<dbReference type="InterPro" id="IPR036894">
    <property type="entry name" value="YbaB-like_sf"/>
</dbReference>
<keyword evidence="2" id="KW-0238">DNA-binding</keyword>
<dbReference type="RefSeq" id="WP_091372606.1">
    <property type="nucleotide sequence ID" value="NZ_FNDV01000002.1"/>
</dbReference>
<dbReference type="AlphaFoldDB" id="A0A1H0KFN8"/>
<dbReference type="EMBL" id="FNJB01000003">
    <property type="protein sequence ID" value="SDO54623.1"/>
    <property type="molecule type" value="Genomic_DNA"/>
</dbReference>
<dbReference type="Gene3D" id="3.30.1310.10">
    <property type="entry name" value="Nucleoid-associated protein YbaB-like domain"/>
    <property type="match status" value="1"/>
</dbReference>